<evidence type="ECO:0000313" key="4">
    <source>
        <dbReference type="EMBL" id="SFT73573.1"/>
    </source>
</evidence>
<name>A0A1I7AF77_9FLAO</name>
<protein>
    <submittedName>
        <fullName evidence="4">DnaJ domain-containing protein</fullName>
    </submittedName>
</protein>
<keyword evidence="1" id="KW-0175">Coiled coil</keyword>
<dbReference type="SMART" id="SM00271">
    <property type="entry name" value="DnaJ"/>
    <property type="match status" value="1"/>
</dbReference>
<organism evidence="4 5">
    <name type="scientific">Lishizhenia tianjinensis</name>
    <dbReference type="NCBI Taxonomy" id="477690"/>
    <lineage>
        <taxon>Bacteria</taxon>
        <taxon>Pseudomonadati</taxon>
        <taxon>Bacteroidota</taxon>
        <taxon>Flavobacteriia</taxon>
        <taxon>Flavobacteriales</taxon>
        <taxon>Crocinitomicaceae</taxon>
        <taxon>Lishizhenia</taxon>
    </lineage>
</organism>
<dbReference type="Pfam" id="PF00226">
    <property type="entry name" value="DnaJ"/>
    <property type="match status" value="1"/>
</dbReference>
<evidence type="ECO:0000259" key="3">
    <source>
        <dbReference type="PROSITE" id="PS50076"/>
    </source>
</evidence>
<keyword evidence="2" id="KW-0812">Transmembrane</keyword>
<dbReference type="PRINTS" id="PR00625">
    <property type="entry name" value="JDOMAIN"/>
</dbReference>
<feature type="transmembrane region" description="Helical" evidence="2">
    <location>
        <begin position="229"/>
        <end position="247"/>
    </location>
</feature>
<reference evidence="4 5" key="1">
    <citation type="submission" date="2016-10" db="EMBL/GenBank/DDBJ databases">
        <authorList>
            <person name="de Groot N.N."/>
        </authorList>
    </citation>
    <scope>NUCLEOTIDE SEQUENCE [LARGE SCALE GENOMIC DNA]</scope>
    <source>
        <strain evidence="4 5">CGMCC 1.7005</strain>
    </source>
</reference>
<dbReference type="CDD" id="cd06257">
    <property type="entry name" value="DnaJ"/>
    <property type="match status" value="1"/>
</dbReference>
<feature type="transmembrane region" description="Helical" evidence="2">
    <location>
        <begin position="121"/>
        <end position="138"/>
    </location>
</feature>
<dbReference type="PANTHER" id="PTHR43908:SF3">
    <property type="entry name" value="AT29763P-RELATED"/>
    <property type="match status" value="1"/>
</dbReference>
<dbReference type="AlphaFoldDB" id="A0A1I7AF77"/>
<dbReference type="RefSeq" id="WP_090249051.1">
    <property type="nucleotide sequence ID" value="NZ_FPAS01000003.1"/>
</dbReference>
<dbReference type="GO" id="GO:0030544">
    <property type="term" value="F:Hsp70 protein binding"/>
    <property type="evidence" value="ECO:0007669"/>
    <property type="project" value="TreeGrafter"/>
</dbReference>
<dbReference type="OrthoDB" id="9779622at2"/>
<sequence length="288" mass="34401">MKEYYSKILGVSVTASTQEIKKAYRKKALLYHPDKNPSDAAMEEFIAIQEAYEYLSNPPLVSTGKQYSYKDFNHPEKTQTDEEKKKRYKEAQERYEQQQAREKAENEAYFSKITQGKLWNYFRFIMCFSTVLAGLLIIDQYLPSRWVKDHITHGDSKVYFEGFNRESVSPLYTASDKGLWLPRQYYYEIIEGKNIYLEESFILREVKHLSFFNRKGEWITVNTDYSVQSIYWVIVIILLIPLLTYVAKSRTLIYSFLFQFSVYFYTLFILVILFSNQRWLHLFTFGYL</sequence>
<feature type="transmembrane region" description="Helical" evidence="2">
    <location>
        <begin position="254"/>
        <end position="274"/>
    </location>
</feature>
<dbReference type="PANTHER" id="PTHR43908">
    <property type="entry name" value="AT29763P-RELATED"/>
    <property type="match status" value="1"/>
</dbReference>
<feature type="coiled-coil region" evidence="1">
    <location>
        <begin position="78"/>
        <end position="108"/>
    </location>
</feature>
<dbReference type="Gene3D" id="1.10.287.110">
    <property type="entry name" value="DnaJ domain"/>
    <property type="match status" value="1"/>
</dbReference>
<keyword evidence="5" id="KW-1185">Reference proteome</keyword>
<dbReference type="STRING" id="477690.SAMN05216474_2029"/>
<dbReference type="InterPro" id="IPR036869">
    <property type="entry name" value="J_dom_sf"/>
</dbReference>
<dbReference type="PROSITE" id="PS50076">
    <property type="entry name" value="DNAJ_2"/>
    <property type="match status" value="1"/>
</dbReference>
<evidence type="ECO:0000256" key="2">
    <source>
        <dbReference type="SAM" id="Phobius"/>
    </source>
</evidence>
<gene>
    <name evidence="4" type="ORF">SAMN05216474_2029</name>
</gene>
<keyword evidence="2" id="KW-0472">Membrane</keyword>
<evidence type="ECO:0000256" key="1">
    <source>
        <dbReference type="SAM" id="Coils"/>
    </source>
</evidence>
<dbReference type="InterPro" id="IPR001623">
    <property type="entry name" value="DnaJ_domain"/>
</dbReference>
<proteinExistence type="predicted"/>
<dbReference type="SUPFAM" id="SSF46565">
    <property type="entry name" value="Chaperone J-domain"/>
    <property type="match status" value="1"/>
</dbReference>
<dbReference type="Proteomes" id="UP000236454">
    <property type="component" value="Unassembled WGS sequence"/>
</dbReference>
<accession>A0A1I7AF77</accession>
<dbReference type="GO" id="GO:0071218">
    <property type="term" value="P:cellular response to misfolded protein"/>
    <property type="evidence" value="ECO:0007669"/>
    <property type="project" value="TreeGrafter"/>
</dbReference>
<evidence type="ECO:0000313" key="5">
    <source>
        <dbReference type="Proteomes" id="UP000236454"/>
    </source>
</evidence>
<feature type="domain" description="J" evidence="3">
    <location>
        <begin position="4"/>
        <end position="73"/>
    </location>
</feature>
<keyword evidence="2" id="KW-1133">Transmembrane helix</keyword>
<dbReference type="EMBL" id="FPAS01000003">
    <property type="protein sequence ID" value="SFT73573.1"/>
    <property type="molecule type" value="Genomic_DNA"/>
</dbReference>
<dbReference type="InterPro" id="IPR051100">
    <property type="entry name" value="DnaJ_subfamily_B/C"/>
</dbReference>